<feature type="compositionally biased region" description="Low complexity" evidence="1">
    <location>
        <begin position="81"/>
        <end position="92"/>
    </location>
</feature>
<sequence length="530" mass="57548">MSTLILESRPKEPYISISCPYPSCRTTLEYLPPTAQQANHEKHRSDNSFRVACFKCKQRFEPPNAGKYMRDARSGQGANGAGTSSSSSGSTSKPATKRRIGTDERPLDMTYYDILSLPATATQEEIKKSYRKLAIKLHPDKNPDDAEAAEKFKQLATAYSILSDPVTRHKYNEFGASTPGLVPEDGFVDPEEVFGSLFGGARFADVIGKVSIGREMKEALQQDEEELERQANGQSDPSKAAASSSSSNSAGLSPEAKAAKEAREKKRNEERARQREERVAMLTEKLVRKLSVYTESVRGIGTGEEELKAEVKRSFREITRLEAEELKQESYGTELLHVVGYIYLSKSRHYLASHHAPLSSSSGTSTLSYLISSPLGTLGGMYHSLSSSAHIVSSTVSTVRAALELKSVFAELQKAEQAPGGLSEERKRELEEKAAQKGMEALFKGASLEVESVIRDVCDRVLYGTGAAQGEEGAGGEAALSKETQRLRATALGIVGSVFVETKPKDGATPGVTNGNAAEGEGDYVKVDRQ</sequence>
<dbReference type="RefSeq" id="XP_025360542.1">
    <property type="nucleotide sequence ID" value="XM_025504533.1"/>
</dbReference>
<dbReference type="PANTHER" id="PTHR44924:SF1">
    <property type="entry name" value="DNAJ SUBFAMILY A MEMBER 2"/>
    <property type="match status" value="1"/>
</dbReference>
<dbReference type="CDD" id="cd06257">
    <property type="entry name" value="DnaJ"/>
    <property type="match status" value="1"/>
</dbReference>
<dbReference type="PROSITE" id="PS00636">
    <property type="entry name" value="DNAJ_1"/>
    <property type="match status" value="1"/>
</dbReference>
<gene>
    <name evidence="3" type="ORF">BDZ90DRAFT_222534</name>
</gene>
<dbReference type="PROSITE" id="PS50076">
    <property type="entry name" value="DNAJ_2"/>
    <property type="match status" value="1"/>
</dbReference>
<evidence type="ECO:0000256" key="1">
    <source>
        <dbReference type="SAM" id="MobiDB-lite"/>
    </source>
</evidence>
<dbReference type="GeneID" id="37026356"/>
<dbReference type="Proteomes" id="UP000245884">
    <property type="component" value="Unassembled WGS sequence"/>
</dbReference>
<dbReference type="InterPro" id="IPR001623">
    <property type="entry name" value="DnaJ_domain"/>
</dbReference>
<feature type="region of interest" description="Disordered" evidence="1">
    <location>
        <begin position="504"/>
        <end position="530"/>
    </location>
</feature>
<feature type="compositionally biased region" description="Basic and acidic residues" evidence="1">
    <location>
        <begin position="257"/>
        <end position="276"/>
    </location>
</feature>
<dbReference type="OrthoDB" id="552049at2759"/>
<evidence type="ECO:0000313" key="4">
    <source>
        <dbReference type="Proteomes" id="UP000245884"/>
    </source>
</evidence>
<evidence type="ECO:0000313" key="3">
    <source>
        <dbReference type="EMBL" id="PWN25930.1"/>
    </source>
</evidence>
<dbReference type="SUPFAM" id="SSF46565">
    <property type="entry name" value="Chaperone J-domain"/>
    <property type="match status" value="1"/>
</dbReference>
<dbReference type="AlphaFoldDB" id="A0A316UL16"/>
<dbReference type="STRING" id="1569628.A0A316UL16"/>
<protein>
    <submittedName>
        <fullName evidence="3">DnaJ-domain-containing protein</fullName>
    </submittedName>
</protein>
<accession>A0A316UL16</accession>
<dbReference type="PANTHER" id="PTHR44924">
    <property type="entry name" value="DNAJ SUBFAMILY A MEMBER 2"/>
    <property type="match status" value="1"/>
</dbReference>
<dbReference type="EMBL" id="KZ819673">
    <property type="protein sequence ID" value="PWN25930.1"/>
    <property type="molecule type" value="Genomic_DNA"/>
</dbReference>
<name>A0A316UL16_9BASI</name>
<dbReference type="PRINTS" id="PR00625">
    <property type="entry name" value="JDOMAIN"/>
</dbReference>
<feature type="region of interest" description="Disordered" evidence="1">
    <location>
        <begin position="64"/>
        <end position="103"/>
    </location>
</feature>
<feature type="compositionally biased region" description="Low complexity" evidence="1">
    <location>
        <begin position="235"/>
        <end position="256"/>
    </location>
</feature>
<dbReference type="InterPro" id="IPR018253">
    <property type="entry name" value="DnaJ_domain_CS"/>
</dbReference>
<dbReference type="Gene3D" id="1.10.287.110">
    <property type="entry name" value="DnaJ domain"/>
    <property type="match status" value="1"/>
</dbReference>
<dbReference type="InterPro" id="IPR036869">
    <property type="entry name" value="J_dom_sf"/>
</dbReference>
<keyword evidence="4" id="KW-1185">Reference proteome</keyword>
<evidence type="ECO:0000259" key="2">
    <source>
        <dbReference type="PROSITE" id="PS50076"/>
    </source>
</evidence>
<dbReference type="InterPro" id="IPR026894">
    <property type="entry name" value="DnaJ_X"/>
</dbReference>
<organism evidence="3 4">
    <name type="scientific">Jaminaea rosea</name>
    <dbReference type="NCBI Taxonomy" id="1569628"/>
    <lineage>
        <taxon>Eukaryota</taxon>
        <taxon>Fungi</taxon>
        <taxon>Dikarya</taxon>
        <taxon>Basidiomycota</taxon>
        <taxon>Ustilaginomycotina</taxon>
        <taxon>Exobasidiomycetes</taxon>
        <taxon>Microstromatales</taxon>
        <taxon>Microstromatales incertae sedis</taxon>
        <taxon>Jaminaea</taxon>
    </lineage>
</organism>
<dbReference type="Pfam" id="PF14308">
    <property type="entry name" value="DnaJ-X"/>
    <property type="match status" value="1"/>
</dbReference>
<dbReference type="SMART" id="SM00271">
    <property type="entry name" value="DnaJ"/>
    <property type="match status" value="1"/>
</dbReference>
<feature type="region of interest" description="Disordered" evidence="1">
    <location>
        <begin position="220"/>
        <end position="276"/>
    </location>
</feature>
<proteinExistence type="predicted"/>
<dbReference type="Pfam" id="PF00226">
    <property type="entry name" value="DnaJ"/>
    <property type="match status" value="1"/>
</dbReference>
<reference evidence="3 4" key="1">
    <citation type="journal article" date="2018" name="Mol. Biol. Evol.">
        <title>Broad Genomic Sampling Reveals a Smut Pathogenic Ancestry of the Fungal Clade Ustilaginomycotina.</title>
        <authorList>
            <person name="Kijpornyongpan T."/>
            <person name="Mondo S.J."/>
            <person name="Barry K."/>
            <person name="Sandor L."/>
            <person name="Lee J."/>
            <person name="Lipzen A."/>
            <person name="Pangilinan J."/>
            <person name="LaButti K."/>
            <person name="Hainaut M."/>
            <person name="Henrissat B."/>
            <person name="Grigoriev I.V."/>
            <person name="Spatafora J.W."/>
            <person name="Aime M.C."/>
        </authorList>
    </citation>
    <scope>NUCLEOTIDE SEQUENCE [LARGE SCALE GENOMIC DNA]</scope>
    <source>
        <strain evidence="3 4">MCA 5214</strain>
    </source>
</reference>
<feature type="domain" description="J" evidence="2">
    <location>
        <begin position="110"/>
        <end position="175"/>
    </location>
</feature>